<name>A0AAE8MQP0_9PEZI</name>
<dbReference type="Pfam" id="PF11051">
    <property type="entry name" value="Mannosyl_trans3"/>
    <property type="match status" value="2"/>
</dbReference>
<keyword evidence="5" id="KW-0812">Transmembrane</keyword>
<evidence type="ECO:0000256" key="8">
    <source>
        <dbReference type="ARBA" id="ARBA00023034"/>
    </source>
</evidence>
<dbReference type="EMBL" id="ONZQ02000001">
    <property type="protein sequence ID" value="SPN96825.1"/>
    <property type="molecule type" value="Genomic_DNA"/>
</dbReference>
<evidence type="ECO:0000256" key="5">
    <source>
        <dbReference type="ARBA" id="ARBA00022692"/>
    </source>
</evidence>
<dbReference type="PANTHER" id="PTHR31646:SF1">
    <property type="entry name" value="ALPHA-1,2-MANNOSYLTRANSFERASE MNN2"/>
    <property type="match status" value="1"/>
</dbReference>
<dbReference type="GO" id="GO:0000139">
    <property type="term" value="C:Golgi membrane"/>
    <property type="evidence" value="ECO:0007669"/>
    <property type="project" value="UniProtKB-SubCell"/>
</dbReference>
<reference evidence="10" key="1">
    <citation type="submission" date="2018-03" db="EMBL/GenBank/DDBJ databases">
        <authorList>
            <person name="Guldener U."/>
        </authorList>
    </citation>
    <scope>NUCLEOTIDE SEQUENCE</scope>
</reference>
<evidence type="ECO:0000313" key="11">
    <source>
        <dbReference type="Proteomes" id="UP001187682"/>
    </source>
</evidence>
<evidence type="ECO:0000256" key="2">
    <source>
        <dbReference type="ARBA" id="ARBA00004922"/>
    </source>
</evidence>
<evidence type="ECO:0000256" key="9">
    <source>
        <dbReference type="ARBA" id="ARBA00023136"/>
    </source>
</evidence>
<dbReference type="InterPro" id="IPR022751">
    <property type="entry name" value="Alpha_mannosyltransferase"/>
</dbReference>
<dbReference type="GO" id="GO:0046354">
    <property type="term" value="P:mannan biosynthetic process"/>
    <property type="evidence" value="ECO:0007669"/>
    <property type="project" value="TreeGrafter"/>
</dbReference>
<proteinExistence type="inferred from homology"/>
<gene>
    <name evidence="10" type="ORF">DNG_00345</name>
</gene>
<keyword evidence="11" id="KW-1185">Reference proteome</keyword>
<keyword evidence="7" id="KW-1133">Transmembrane helix</keyword>
<evidence type="ECO:0000256" key="3">
    <source>
        <dbReference type="ARBA" id="ARBA00009105"/>
    </source>
</evidence>
<keyword evidence="4" id="KW-0808">Transferase</keyword>
<comment type="caution">
    <text evidence="10">The sequence shown here is derived from an EMBL/GenBank/DDBJ whole genome shotgun (WGS) entry which is preliminary data.</text>
</comment>
<evidence type="ECO:0008006" key="12">
    <source>
        <dbReference type="Google" id="ProtNLM"/>
    </source>
</evidence>
<accession>A0AAE8MQP0</accession>
<dbReference type="AlphaFoldDB" id="A0AAE8MQP0"/>
<comment type="pathway">
    <text evidence="2">Protein modification; protein glycosylation.</text>
</comment>
<dbReference type="InterPro" id="IPR029044">
    <property type="entry name" value="Nucleotide-diphossugar_trans"/>
</dbReference>
<keyword evidence="6" id="KW-0735">Signal-anchor</keyword>
<dbReference type="Proteomes" id="UP001187682">
    <property type="component" value="Unassembled WGS sequence"/>
</dbReference>
<comment type="similarity">
    <text evidence="3">Belongs to the MNN1/MNT family.</text>
</comment>
<protein>
    <recommendedName>
        <fullName evidence="12">Alpha-1,2-mannosyltransferase</fullName>
    </recommendedName>
</protein>
<evidence type="ECO:0000256" key="7">
    <source>
        <dbReference type="ARBA" id="ARBA00022989"/>
    </source>
</evidence>
<evidence type="ECO:0000313" key="10">
    <source>
        <dbReference type="EMBL" id="SPN96825.1"/>
    </source>
</evidence>
<dbReference type="SUPFAM" id="SSF53448">
    <property type="entry name" value="Nucleotide-diphospho-sugar transferases"/>
    <property type="match status" value="1"/>
</dbReference>
<evidence type="ECO:0000256" key="1">
    <source>
        <dbReference type="ARBA" id="ARBA00004323"/>
    </source>
</evidence>
<keyword evidence="8" id="KW-0333">Golgi apparatus</keyword>
<evidence type="ECO:0000256" key="6">
    <source>
        <dbReference type="ARBA" id="ARBA00022968"/>
    </source>
</evidence>
<dbReference type="GO" id="GO:0000026">
    <property type="term" value="F:alpha-1,2-mannosyltransferase activity"/>
    <property type="evidence" value="ECO:0007669"/>
    <property type="project" value="TreeGrafter"/>
</dbReference>
<keyword evidence="9" id="KW-0472">Membrane</keyword>
<sequence>MLFPARRKAVWPLVIVPIVLFLYLRGTFSSTNSYMTEAPPASEIGQVPIPARPDRSVAVQFLSGQKMKNLWKELHSALTHGDIGVKKIELVEGDGGPSGEYLDPNSDYPGERERENHLAMTTAQIQSMRTHFTTYKGKISKLASITPYWKGTRGIVMGAGGKYTHIALTSLLLLRRTGTKLPVQVFIDTHDEYDAELCEVTFARLNAECLVMEDLIGKGTVSQYQYKILSILFSPFQHVLFLDADAWPIYDPAFVFEEEPYKSTGMITWPDFWVSTVSWLFFDITGTKNGPVMERRSSESGILMFNKEMHTETLLLAAYYNWYGPDLYYKLLTQGAHGEGDKETFLHAALALEKPFYNVRQSNGIVGRWINDTLHTAAMVQHDPVDDLKTEKYTEQHAGVPKKDKDDKVIPPRPLFIHHNLWKMDFFDLGDDISPIHMRDKDGKLTRTWGDQKDLFKRAGFDIEEMMFKTLINAKCRVVNPPPECPGLRNYYDTVFHSGSR</sequence>
<comment type="subcellular location">
    <subcellularLocation>
        <location evidence="1">Golgi apparatus membrane</location>
        <topology evidence="1">Single-pass type II membrane protein</topology>
    </subcellularLocation>
</comment>
<evidence type="ECO:0000256" key="4">
    <source>
        <dbReference type="ARBA" id="ARBA00022679"/>
    </source>
</evidence>
<organism evidence="10 11">
    <name type="scientific">Cephalotrichum gorgonifer</name>
    <dbReference type="NCBI Taxonomy" id="2041049"/>
    <lineage>
        <taxon>Eukaryota</taxon>
        <taxon>Fungi</taxon>
        <taxon>Dikarya</taxon>
        <taxon>Ascomycota</taxon>
        <taxon>Pezizomycotina</taxon>
        <taxon>Sordariomycetes</taxon>
        <taxon>Hypocreomycetidae</taxon>
        <taxon>Microascales</taxon>
        <taxon>Microascaceae</taxon>
        <taxon>Cephalotrichum</taxon>
    </lineage>
</organism>
<dbReference type="PANTHER" id="PTHR31646">
    <property type="entry name" value="ALPHA-1,2-MANNOSYLTRANSFERASE MNN2"/>
    <property type="match status" value="1"/>
</dbReference>